<keyword evidence="7" id="KW-1278">Translocase</keyword>
<keyword evidence="11" id="KW-1185">Reference proteome</keyword>
<dbReference type="RefSeq" id="WP_092039426.1">
    <property type="nucleotide sequence ID" value="NZ_FOOK01000022.1"/>
</dbReference>
<keyword evidence="6 10" id="KW-0067">ATP-binding</keyword>
<evidence type="ECO:0000256" key="5">
    <source>
        <dbReference type="ARBA" id="ARBA00022741"/>
    </source>
</evidence>
<accession>A0A1I2QAG0</accession>
<dbReference type="InterPro" id="IPR003593">
    <property type="entry name" value="AAA+_ATPase"/>
</dbReference>
<dbReference type="InterPro" id="IPR050095">
    <property type="entry name" value="ECF_ABC_transporter_ATP-bd"/>
</dbReference>
<dbReference type="InterPro" id="IPR030947">
    <property type="entry name" value="EcfA_1"/>
</dbReference>
<keyword evidence="5" id="KW-0547">Nucleotide-binding</keyword>
<dbReference type="Gene3D" id="3.40.50.300">
    <property type="entry name" value="P-loop containing nucleotide triphosphate hydrolases"/>
    <property type="match status" value="1"/>
</dbReference>
<dbReference type="InterPro" id="IPR027417">
    <property type="entry name" value="P-loop_NTPase"/>
</dbReference>
<evidence type="ECO:0000256" key="6">
    <source>
        <dbReference type="ARBA" id="ARBA00022840"/>
    </source>
</evidence>
<gene>
    <name evidence="10" type="ORF">SAMN04488025_12259</name>
</gene>
<dbReference type="GO" id="GO:0015087">
    <property type="term" value="F:cobalt ion transmembrane transporter activity"/>
    <property type="evidence" value="ECO:0007669"/>
    <property type="project" value="UniProtKB-ARBA"/>
</dbReference>
<evidence type="ECO:0000256" key="4">
    <source>
        <dbReference type="ARBA" id="ARBA00022475"/>
    </source>
</evidence>
<keyword evidence="3" id="KW-0813">Transport</keyword>
<dbReference type="PANTHER" id="PTHR43553:SF24">
    <property type="entry name" value="ENERGY-COUPLING FACTOR TRANSPORTER ATP-BINDING PROTEIN ECFA1"/>
    <property type="match status" value="1"/>
</dbReference>
<evidence type="ECO:0000259" key="9">
    <source>
        <dbReference type="PROSITE" id="PS50893"/>
    </source>
</evidence>
<dbReference type="PANTHER" id="PTHR43553">
    <property type="entry name" value="HEAVY METAL TRANSPORTER"/>
    <property type="match status" value="1"/>
</dbReference>
<comment type="subcellular location">
    <subcellularLocation>
        <location evidence="1">Cell membrane</location>
        <topology evidence="1">Peripheral membrane protein</topology>
    </subcellularLocation>
</comment>
<dbReference type="InterPro" id="IPR003439">
    <property type="entry name" value="ABC_transporter-like_ATP-bd"/>
</dbReference>
<dbReference type="GO" id="GO:0016887">
    <property type="term" value="F:ATP hydrolysis activity"/>
    <property type="evidence" value="ECO:0007669"/>
    <property type="project" value="InterPro"/>
</dbReference>
<keyword evidence="8" id="KW-0472">Membrane</keyword>
<dbReference type="CDD" id="cd03225">
    <property type="entry name" value="ABC_cobalt_CbiO_domain1"/>
    <property type="match status" value="1"/>
</dbReference>
<evidence type="ECO:0000256" key="2">
    <source>
        <dbReference type="ARBA" id="ARBA00005417"/>
    </source>
</evidence>
<dbReference type="GO" id="GO:0042626">
    <property type="term" value="F:ATPase-coupled transmembrane transporter activity"/>
    <property type="evidence" value="ECO:0007669"/>
    <property type="project" value="TreeGrafter"/>
</dbReference>
<name>A0A1I2QAG0_9BACL</name>
<dbReference type="Proteomes" id="UP000198661">
    <property type="component" value="Unassembled WGS sequence"/>
</dbReference>
<comment type="similarity">
    <text evidence="2">Belongs to the ABC transporter superfamily.</text>
</comment>
<dbReference type="GO" id="GO:0005524">
    <property type="term" value="F:ATP binding"/>
    <property type="evidence" value="ECO:0007669"/>
    <property type="project" value="UniProtKB-KW"/>
</dbReference>
<reference evidence="11" key="1">
    <citation type="submission" date="2016-10" db="EMBL/GenBank/DDBJ databases">
        <authorList>
            <person name="Varghese N."/>
            <person name="Submissions S."/>
        </authorList>
    </citation>
    <scope>NUCLEOTIDE SEQUENCE [LARGE SCALE GENOMIC DNA]</scope>
    <source>
        <strain evidence="11">DSM 44945</strain>
    </source>
</reference>
<dbReference type="GO" id="GO:0043190">
    <property type="term" value="C:ATP-binding cassette (ABC) transporter complex"/>
    <property type="evidence" value="ECO:0007669"/>
    <property type="project" value="TreeGrafter"/>
</dbReference>
<protein>
    <submittedName>
        <fullName evidence="10">Energy-coupling factor transport system ATP-binding protein</fullName>
    </submittedName>
</protein>
<evidence type="ECO:0000256" key="8">
    <source>
        <dbReference type="ARBA" id="ARBA00023136"/>
    </source>
</evidence>
<dbReference type="EMBL" id="FOOK01000022">
    <property type="protein sequence ID" value="SFG24643.1"/>
    <property type="molecule type" value="Genomic_DNA"/>
</dbReference>
<dbReference type="OrthoDB" id="9784332at2"/>
<dbReference type="Pfam" id="PF00005">
    <property type="entry name" value="ABC_tran"/>
    <property type="match status" value="1"/>
</dbReference>
<evidence type="ECO:0000313" key="10">
    <source>
        <dbReference type="EMBL" id="SFG24643.1"/>
    </source>
</evidence>
<keyword evidence="4" id="KW-1003">Cell membrane</keyword>
<organism evidence="10 11">
    <name type="scientific">Planifilum fulgidum</name>
    <dbReference type="NCBI Taxonomy" id="201973"/>
    <lineage>
        <taxon>Bacteria</taxon>
        <taxon>Bacillati</taxon>
        <taxon>Bacillota</taxon>
        <taxon>Bacilli</taxon>
        <taxon>Bacillales</taxon>
        <taxon>Thermoactinomycetaceae</taxon>
        <taxon>Planifilum</taxon>
    </lineage>
</organism>
<dbReference type="STRING" id="201973.SAMN04488025_12259"/>
<feature type="domain" description="ABC transporter" evidence="9">
    <location>
        <begin position="5"/>
        <end position="243"/>
    </location>
</feature>
<dbReference type="PROSITE" id="PS50893">
    <property type="entry name" value="ABC_TRANSPORTER_2"/>
    <property type="match status" value="1"/>
</dbReference>
<dbReference type="AlphaFoldDB" id="A0A1I2QAG0"/>
<dbReference type="NCBIfam" id="TIGR04520">
    <property type="entry name" value="ECF_ATPase_1"/>
    <property type="match status" value="1"/>
</dbReference>
<sequence length="281" mass="31440">MAPLIEVQGVWFDFRPEARARADWILRKVDWTVEPGEYVALMGRNGSGKSTLARMLNGLLVPTEGRVRVKGIPTDDPKRLWTVRKTVGMVFQNPENQHVAPTVREDVAFGLENLGLPRKEMLRRIDEALEAVGLSGMEERQIHQLSGGQKQLLAIAGVIAMRPEAIVLDEATSMLDPAAGCRVLEVVRRLNEGGMAVIHITHSAEEAARAGRVAVLDRGRIVLDGPPEEVFLRDEELRHLGLEVPVLAELTGRLRRRGWPLSETLDPERWVEEIWRLLSRG</sequence>
<dbReference type="SUPFAM" id="SSF52540">
    <property type="entry name" value="P-loop containing nucleoside triphosphate hydrolases"/>
    <property type="match status" value="1"/>
</dbReference>
<evidence type="ECO:0000256" key="7">
    <source>
        <dbReference type="ARBA" id="ARBA00022967"/>
    </source>
</evidence>
<evidence type="ECO:0000313" key="11">
    <source>
        <dbReference type="Proteomes" id="UP000198661"/>
    </source>
</evidence>
<dbReference type="InterPro" id="IPR015856">
    <property type="entry name" value="ABC_transpr_CbiO/EcfA_su"/>
</dbReference>
<evidence type="ECO:0000256" key="3">
    <source>
        <dbReference type="ARBA" id="ARBA00022448"/>
    </source>
</evidence>
<dbReference type="FunFam" id="3.40.50.300:FF:000224">
    <property type="entry name" value="Energy-coupling factor transporter ATP-binding protein EcfA"/>
    <property type="match status" value="1"/>
</dbReference>
<dbReference type="PROSITE" id="PS00211">
    <property type="entry name" value="ABC_TRANSPORTER_1"/>
    <property type="match status" value="1"/>
</dbReference>
<evidence type="ECO:0000256" key="1">
    <source>
        <dbReference type="ARBA" id="ARBA00004202"/>
    </source>
</evidence>
<dbReference type="InterPro" id="IPR017871">
    <property type="entry name" value="ABC_transporter-like_CS"/>
</dbReference>
<proteinExistence type="inferred from homology"/>
<dbReference type="SMART" id="SM00382">
    <property type="entry name" value="AAA"/>
    <property type="match status" value="1"/>
</dbReference>